<keyword evidence="4" id="KW-0472">Membrane</keyword>
<dbReference type="PROSITE" id="PS01261">
    <property type="entry name" value="UPF0020"/>
    <property type="match status" value="1"/>
</dbReference>
<keyword evidence="4" id="KW-1133">Transmembrane helix</keyword>
<organism evidence="7 8">
    <name type="scientific">Marispirochaeta aestuarii</name>
    <dbReference type="NCBI Taxonomy" id="1963862"/>
    <lineage>
        <taxon>Bacteria</taxon>
        <taxon>Pseudomonadati</taxon>
        <taxon>Spirochaetota</taxon>
        <taxon>Spirochaetia</taxon>
        <taxon>Spirochaetales</taxon>
        <taxon>Spirochaetaceae</taxon>
        <taxon>Marispirochaeta</taxon>
    </lineage>
</organism>
<evidence type="ECO:0000256" key="1">
    <source>
        <dbReference type="ARBA" id="ARBA00022603"/>
    </source>
</evidence>
<dbReference type="InterPro" id="IPR053943">
    <property type="entry name" value="RlmKL-like_Mtase_CS"/>
</dbReference>
<feature type="transmembrane region" description="Helical" evidence="4">
    <location>
        <begin position="40"/>
        <end position="67"/>
    </location>
</feature>
<feature type="domain" description="Ribosomal RNA large subunit methyltransferase K/L-like methyltransferase" evidence="5">
    <location>
        <begin position="243"/>
        <end position="404"/>
    </location>
</feature>
<dbReference type="Gene3D" id="3.30.2130.30">
    <property type="match status" value="1"/>
</dbReference>
<dbReference type="EMBL" id="MWQY01000004">
    <property type="protein sequence ID" value="ORC36890.1"/>
    <property type="molecule type" value="Genomic_DNA"/>
</dbReference>
<gene>
    <name evidence="7" type="ORF">B4O97_04505</name>
</gene>
<dbReference type="Gene3D" id="3.40.50.150">
    <property type="entry name" value="Vaccinia Virus protein VP39"/>
    <property type="match status" value="1"/>
</dbReference>
<dbReference type="CDD" id="cd11715">
    <property type="entry name" value="THUMP_AdoMetMT"/>
    <property type="match status" value="1"/>
</dbReference>
<dbReference type="InterPro" id="IPR000241">
    <property type="entry name" value="RlmKL-like_Mtase"/>
</dbReference>
<dbReference type="STRING" id="1963862.B4O97_04505"/>
<evidence type="ECO:0000256" key="4">
    <source>
        <dbReference type="SAM" id="Phobius"/>
    </source>
</evidence>
<protein>
    <submittedName>
        <fullName evidence="7">Uncharacterized protein</fullName>
    </submittedName>
</protein>
<keyword evidence="8" id="KW-1185">Reference proteome</keyword>
<keyword evidence="4" id="KW-0812">Transmembrane</keyword>
<name>A0A1Y1S0S2_9SPIO</name>
<dbReference type="PANTHER" id="PTHR47313:SF1">
    <property type="entry name" value="RIBOSOMAL RNA LARGE SUBUNIT METHYLTRANSFERASE K_L"/>
    <property type="match status" value="1"/>
</dbReference>
<dbReference type="InterPro" id="IPR002052">
    <property type="entry name" value="DNA_methylase_N6_adenine_CS"/>
</dbReference>
<sequence>MSKTIPAGSIIHPVLVCYRIANVCHTPSPSLANVCRAVKFYLLIFLQIIPGGMTGWSKAVFTVFMALDKRIKRHIWAKEHRFLVTQVPQLRAVCAKEIREEGLALSEETEQGIYFTGRIEDAYRAHLMLRSASRIWLCLESFKAGAREELFRRATALPWELLLNPRIPLDISARVRHSRLEHEGETAETLTAAIQRRFSEAGGNSPKEKGAGDESPGQRLRVIVENNRVELRVDLSGEHLHKRGYRLRQGAAPLRETLAAGIILWALEIRRKRHPEAAWPERIHDPFCGSGTIPIEAEMLRLGIGPGAGREFLFMQQPHFRAAAFGHLRKKAAQPSGQPPACRVGGSDSSREMLEIARQNCAAAGLEIGFDYADALGASLDRIFSNGTLIICNPPYGERLAEGGVLLFRRIFARIQETGCSGVIILPRALEAKLPHDGFTRKLSFTNGGIPVSAVYLD</sequence>
<feature type="region of interest" description="Disordered" evidence="3">
    <location>
        <begin position="199"/>
        <end position="218"/>
    </location>
</feature>
<evidence type="ECO:0000259" key="6">
    <source>
        <dbReference type="Pfam" id="PF22020"/>
    </source>
</evidence>
<dbReference type="GO" id="GO:0003676">
    <property type="term" value="F:nucleic acid binding"/>
    <property type="evidence" value="ECO:0007669"/>
    <property type="project" value="InterPro"/>
</dbReference>
<keyword evidence="2" id="KW-0808">Transferase</keyword>
<dbReference type="InterPro" id="IPR029063">
    <property type="entry name" value="SAM-dependent_MTases_sf"/>
</dbReference>
<evidence type="ECO:0000313" key="8">
    <source>
        <dbReference type="Proteomes" id="UP000192343"/>
    </source>
</evidence>
<evidence type="ECO:0000256" key="2">
    <source>
        <dbReference type="ARBA" id="ARBA00022679"/>
    </source>
</evidence>
<dbReference type="GO" id="GO:0070043">
    <property type="term" value="F:rRNA (guanine-N7-)-methyltransferase activity"/>
    <property type="evidence" value="ECO:0007669"/>
    <property type="project" value="TreeGrafter"/>
</dbReference>
<dbReference type="Pfam" id="PF22020">
    <property type="entry name" value="RlmL_1st"/>
    <property type="match status" value="1"/>
</dbReference>
<reference evidence="7 8" key="1">
    <citation type="submission" date="2017-03" db="EMBL/GenBank/DDBJ databases">
        <title>Draft Genome sequence of Marispirochaeta sp. strain JC444.</title>
        <authorList>
            <person name="Shivani Y."/>
            <person name="Subhash Y."/>
            <person name="Sasikala C."/>
            <person name="Ramana C."/>
        </authorList>
    </citation>
    <scope>NUCLEOTIDE SEQUENCE [LARGE SCALE GENOMIC DNA]</scope>
    <source>
        <strain evidence="7 8">JC444</strain>
    </source>
</reference>
<dbReference type="SUPFAM" id="SSF53335">
    <property type="entry name" value="S-adenosyl-L-methionine-dependent methyltransferases"/>
    <property type="match status" value="1"/>
</dbReference>
<keyword evidence="1" id="KW-0489">Methyltransferase</keyword>
<dbReference type="PANTHER" id="PTHR47313">
    <property type="entry name" value="RIBOSOMAL RNA LARGE SUBUNIT METHYLTRANSFERASE K/L"/>
    <property type="match status" value="1"/>
</dbReference>
<dbReference type="Pfam" id="PF01170">
    <property type="entry name" value="UPF0020"/>
    <property type="match status" value="1"/>
</dbReference>
<dbReference type="GO" id="GO:0008990">
    <property type="term" value="F:rRNA (guanine-N2-)-methyltransferase activity"/>
    <property type="evidence" value="ECO:0007669"/>
    <property type="project" value="TreeGrafter"/>
</dbReference>
<proteinExistence type="predicted"/>
<evidence type="ECO:0000313" key="7">
    <source>
        <dbReference type="EMBL" id="ORC36890.1"/>
    </source>
</evidence>
<dbReference type="AlphaFoldDB" id="A0A1Y1S0S2"/>
<dbReference type="PROSITE" id="PS00092">
    <property type="entry name" value="N6_MTASE"/>
    <property type="match status" value="1"/>
</dbReference>
<evidence type="ECO:0000259" key="5">
    <source>
        <dbReference type="Pfam" id="PF01170"/>
    </source>
</evidence>
<dbReference type="Proteomes" id="UP000192343">
    <property type="component" value="Unassembled WGS sequence"/>
</dbReference>
<dbReference type="InterPro" id="IPR054170">
    <property type="entry name" value="RlmL_1st"/>
</dbReference>
<evidence type="ECO:0000256" key="3">
    <source>
        <dbReference type="SAM" id="MobiDB-lite"/>
    </source>
</evidence>
<accession>A0A1Y1S0S2</accession>
<comment type="caution">
    <text evidence="7">The sequence shown here is derived from an EMBL/GenBank/DDBJ whole genome shotgun (WGS) entry which is preliminary data.</text>
</comment>
<feature type="domain" description="RlmL ferredoxin-like" evidence="6">
    <location>
        <begin position="84"/>
        <end position="135"/>
    </location>
</feature>